<dbReference type="InterPro" id="IPR050194">
    <property type="entry name" value="Glycosyltransferase_grp1"/>
</dbReference>
<protein>
    <submittedName>
        <fullName evidence="3">Glycosyltransferase family 4 protein</fullName>
        <ecNumber evidence="3">2.4.-.-</ecNumber>
    </submittedName>
</protein>
<name>A0ABV1CY01_9FIRM</name>
<comment type="caution">
    <text evidence="3">The sequence shown here is derived from an EMBL/GenBank/DDBJ whole genome shotgun (WGS) entry which is preliminary data.</text>
</comment>
<dbReference type="EMBL" id="JBBMEU010000071">
    <property type="protein sequence ID" value="MEQ2423023.1"/>
    <property type="molecule type" value="Genomic_DNA"/>
</dbReference>
<dbReference type="Gene3D" id="3.40.50.2000">
    <property type="entry name" value="Glycogen Phosphorylase B"/>
    <property type="match status" value="2"/>
</dbReference>
<dbReference type="SUPFAM" id="SSF53756">
    <property type="entry name" value="UDP-Glycosyltransferase/glycogen phosphorylase"/>
    <property type="match status" value="1"/>
</dbReference>
<dbReference type="Pfam" id="PF13439">
    <property type="entry name" value="Glyco_transf_4"/>
    <property type="match status" value="1"/>
</dbReference>
<proteinExistence type="predicted"/>
<feature type="domain" description="Glycosyltransferase subfamily 4-like N-terminal" evidence="2">
    <location>
        <begin position="15"/>
        <end position="155"/>
    </location>
</feature>
<organism evidence="3 4">
    <name type="scientific">Megasphaera intestinihominis</name>
    <dbReference type="NCBI Taxonomy" id="3133159"/>
    <lineage>
        <taxon>Bacteria</taxon>
        <taxon>Bacillati</taxon>
        <taxon>Bacillota</taxon>
        <taxon>Negativicutes</taxon>
        <taxon>Veillonellales</taxon>
        <taxon>Veillonellaceae</taxon>
        <taxon>Megasphaera</taxon>
    </lineage>
</organism>
<reference evidence="3 4" key="1">
    <citation type="submission" date="2024-03" db="EMBL/GenBank/DDBJ databases">
        <title>Human intestinal bacterial collection.</title>
        <authorList>
            <person name="Pauvert C."/>
            <person name="Hitch T.C.A."/>
            <person name="Clavel T."/>
        </authorList>
    </citation>
    <scope>NUCLEOTIDE SEQUENCE [LARGE SCALE GENOMIC DNA]</scope>
    <source>
        <strain evidence="3 4">CLA-AA-H81</strain>
    </source>
</reference>
<evidence type="ECO:0000259" key="2">
    <source>
        <dbReference type="Pfam" id="PF13439"/>
    </source>
</evidence>
<evidence type="ECO:0000313" key="4">
    <source>
        <dbReference type="Proteomes" id="UP001433088"/>
    </source>
</evidence>
<dbReference type="EC" id="2.4.-.-" evidence="3"/>
<keyword evidence="3" id="KW-0808">Transferase</keyword>
<keyword evidence="3" id="KW-0328">Glycosyltransferase</keyword>
<accession>A0ABV1CY01</accession>
<dbReference type="InterPro" id="IPR001296">
    <property type="entry name" value="Glyco_trans_1"/>
</dbReference>
<gene>
    <name evidence="3" type="ORF">WMO23_09825</name>
</gene>
<dbReference type="PANTHER" id="PTHR45947:SF3">
    <property type="entry name" value="SULFOQUINOVOSYL TRANSFERASE SQD2"/>
    <property type="match status" value="1"/>
</dbReference>
<dbReference type="Proteomes" id="UP001433088">
    <property type="component" value="Unassembled WGS sequence"/>
</dbReference>
<evidence type="ECO:0000313" key="3">
    <source>
        <dbReference type="EMBL" id="MEQ2423023.1"/>
    </source>
</evidence>
<dbReference type="InterPro" id="IPR028098">
    <property type="entry name" value="Glyco_trans_4-like_N"/>
</dbReference>
<keyword evidence="4" id="KW-1185">Reference proteome</keyword>
<dbReference type="RefSeq" id="WP_349173928.1">
    <property type="nucleotide sequence ID" value="NZ_JBBMEU010000071.1"/>
</dbReference>
<dbReference type="CDD" id="cd03801">
    <property type="entry name" value="GT4_PimA-like"/>
    <property type="match status" value="1"/>
</dbReference>
<dbReference type="GO" id="GO:0016757">
    <property type="term" value="F:glycosyltransferase activity"/>
    <property type="evidence" value="ECO:0007669"/>
    <property type="project" value="UniProtKB-KW"/>
</dbReference>
<feature type="domain" description="Glycosyl transferase family 1" evidence="1">
    <location>
        <begin position="194"/>
        <end position="319"/>
    </location>
</feature>
<sequence length="340" mass="39419">MKILVTVNTYYPKLDGVQAVTDYLTTGLAQKGHEITVVTTMSPGLPNEEIYKGIRVIRVNVYTKYACYYGDKNAYRKLILELTKQNDVMINVCTQQALTDLLFPILDEIPCKKVLHIHGINDFKWRKSDFVDLKHFVYKIWKNFQWWKLYQFNADAIKKYDAVLQLHRFDPGYIFFKKKYGIKSYILENACDEQFGNLSKINKEKYCICIANYTIRKNQAFLLKAFYQAKIPKDWKLILVGSEKNAYYDSLVELSHKMERLYGHHNIEIKTNVSRKETIELVKNASIYLLGSTWEAFSISIIESMASAVPFISTNTGVTRFMPGGVVVDSVESMSYWMGV</sequence>
<evidence type="ECO:0000259" key="1">
    <source>
        <dbReference type="Pfam" id="PF00534"/>
    </source>
</evidence>
<dbReference type="PANTHER" id="PTHR45947">
    <property type="entry name" value="SULFOQUINOVOSYL TRANSFERASE SQD2"/>
    <property type="match status" value="1"/>
</dbReference>
<dbReference type="Pfam" id="PF00534">
    <property type="entry name" value="Glycos_transf_1"/>
    <property type="match status" value="1"/>
</dbReference>